<comment type="caution">
    <text evidence="1">The sequence shown here is derived from an EMBL/GenBank/DDBJ whole genome shotgun (WGS) entry which is preliminary data.</text>
</comment>
<dbReference type="RefSeq" id="WP_066460996.1">
    <property type="nucleotide sequence ID" value="NZ_MATO01000001.1"/>
</dbReference>
<evidence type="ECO:0000313" key="2">
    <source>
        <dbReference type="Proteomes" id="UP000093482"/>
    </source>
</evidence>
<evidence type="ECO:0000313" key="1">
    <source>
        <dbReference type="EMBL" id="OCS94653.1"/>
    </source>
</evidence>
<proteinExistence type="predicted"/>
<dbReference type="AlphaFoldDB" id="A0A1C0Z5G4"/>
<dbReference type="Proteomes" id="UP000093482">
    <property type="component" value="Unassembled WGS sequence"/>
</dbReference>
<dbReference type="OrthoDB" id="2455618at2"/>
<accession>A0A1C0Z5G4</accession>
<organism evidence="1 2">
    <name type="scientific">Caryophanon latum</name>
    <dbReference type="NCBI Taxonomy" id="33977"/>
    <lineage>
        <taxon>Bacteria</taxon>
        <taxon>Bacillati</taxon>
        <taxon>Bacillota</taxon>
        <taxon>Bacilli</taxon>
        <taxon>Bacillales</taxon>
        <taxon>Caryophanaceae</taxon>
        <taxon>Caryophanon</taxon>
    </lineage>
</organism>
<protein>
    <submittedName>
        <fullName evidence="1">Uncharacterized protein</fullName>
    </submittedName>
</protein>
<sequence>MNLKSKLTELDIIAMQGQVDEIVFNHIDTSTNYAQAYKEIAPKLDEALQFLQRYLKEKGLETPPSNTYWVLYAGLVSKLAHFKAYTMWKLGRGSNEEIDRLFVVSAFVLPNKNTEVNEEVLEDMAVQYRAFKEEQGEETTINLHDEAIAQNFSQSQCLDYIIKYLI</sequence>
<reference evidence="1 2" key="1">
    <citation type="submission" date="2016-07" db="EMBL/GenBank/DDBJ databases">
        <title>Caryophanon latum genome sequencing.</title>
        <authorList>
            <person name="Verma A."/>
            <person name="Pal Y."/>
            <person name="Krishnamurthi S."/>
        </authorList>
    </citation>
    <scope>NUCLEOTIDE SEQUENCE [LARGE SCALE GENOMIC DNA]</scope>
    <source>
        <strain evidence="1 2">DSM 14151</strain>
    </source>
</reference>
<keyword evidence="2" id="KW-1185">Reference proteome</keyword>
<gene>
    <name evidence="1" type="ORF">A6K76_00335</name>
</gene>
<dbReference type="EMBL" id="MATO01000001">
    <property type="protein sequence ID" value="OCS94653.1"/>
    <property type="molecule type" value="Genomic_DNA"/>
</dbReference>
<name>A0A1C0Z5G4_9BACL</name>